<evidence type="ECO:0000256" key="3">
    <source>
        <dbReference type="ARBA" id="ARBA00022723"/>
    </source>
</evidence>
<organism evidence="9 10">
    <name type="scientific">Vitrella brassicaformis (strain CCMP3155)</name>
    <dbReference type="NCBI Taxonomy" id="1169540"/>
    <lineage>
        <taxon>Eukaryota</taxon>
        <taxon>Sar</taxon>
        <taxon>Alveolata</taxon>
        <taxon>Colpodellida</taxon>
        <taxon>Vitrellaceae</taxon>
        <taxon>Vitrella</taxon>
    </lineage>
</organism>
<sequence>MAGVRQTMKAAQVREFGSKLEICDVPIPEPGHDEVLIELKACGVCHTDLHVVDGDWEVKADLPRTPGHEGIGHVVSVGSSVTNVKVGERVGVPWLYNTCMACRDCLGGNENLCAKGQQQAGFSVNGCFAEFVVAKGLFVAKIPAKLSDIEAVPIMCAGVTVYRGLKETNVKPFQTVVIAGAGGGLGHVAVQYAKTMALRVIGIDGGDEKMKLLKDLGCDETIDFMQVKDVPARVLELTHGDGAEGALLVAASPRVFSQAIEYLRPGGTAVVIALPPGTFPTPIFKTVLKGLNIKGSIVGTRLDLQEALDLAARGGIRAHIETKRLSDVNDALDMLRQMKVSGRLVLDYTT</sequence>
<dbReference type="Proteomes" id="UP000041254">
    <property type="component" value="Unassembled WGS sequence"/>
</dbReference>
<dbReference type="SMART" id="SM00829">
    <property type="entry name" value="PKS_ER"/>
    <property type="match status" value="1"/>
</dbReference>
<keyword evidence="6" id="KW-0520">NAD</keyword>
<evidence type="ECO:0000256" key="6">
    <source>
        <dbReference type="ARBA" id="ARBA00023027"/>
    </source>
</evidence>
<dbReference type="AlphaFoldDB" id="A0A0G4G4I4"/>
<accession>A0A0G4G4I4</accession>
<dbReference type="InterPro" id="IPR013149">
    <property type="entry name" value="ADH-like_C"/>
</dbReference>
<name>A0A0G4G4I4_VITBC</name>
<dbReference type="Pfam" id="PF00107">
    <property type="entry name" value="ADH_zinc_N"/>
    <property type="match status" value="1"/>
</dbReference>
<feature type="domain" description="Enoyl reductase (ER)" evidence="8">
    <location>
        <begin position="17"/>
        <end position="346"/>
    </location>
</feature>
<dbReference type="PANTHER" id="PTHR42940:SF8">
    <property type="entry name" value="VACUOLAR PROTEIN SORTING-ASSOCIATED PROTEIN 11"/>
    <property type="match status" value="1"/>
</dbReference>
<dbReference type="Pfam" id="PF08240">
    <property type="entry name" value="ADH_N"/>
    <property type="match status" value="1"/>
</dbReference>
<dbReference type="OMA" id="YKGLKMT"/>
<dbReference type="OrthoDB" id="1879366at2759"/>
<dbReference type="InterPro" id="IPR002328">
    <property type="entry name" value="ADH_Zn_CS"/>
</dbReference>
<dbReference type="InterPro" id="IPR036291">
    <property type="entry name" value="NAD(P)-bd_dom_sf"/>
</dbReference>
<evidence type="ECO:0000256" key="7">
    <source>
        <dbReference type="RuleBase" id="RU361277"/>
    </source>
</evidence>
<dbReference type="PROSITE" id="PS00059">
    <property type="entry name" value="ADH_ZINC"/>
    <property type="match status" value="1"/>
</dbReference>
<comment type="similarity">
    <text evidence="2 7">Belongs to the zinc-containing alcohol dehydrogenase family.</text>
</comment>
<dbReference type="CDD" id="cd08297">
    <property type="entry name" value="CAD3"/>
    <property type="match status" value="1"/>
</dbReference>
<protein>
    <recommendedName>
        <fullName evidence="8">Enoyl reductase (ER) domain-containing protein</fullName>
    </recommendedName>
</protein>
<evidence type="ECO:0000256" key="5">
    <source>
        <dbReference type="ARBA" id="ARBA00023002"/>
    </source>
</evidence>
<evidence type="ECO:0000313" key="9">
    <source>
        <dbReference type="EMBL" id="CEM23304.1"/>
    </source>
</evidence>
<evidence type="ECO:0000313" key="10">
    <source>
        <dbReference type="Proteomes" id="UP000041254"/>
    </source>
</evidence>
<dbReference type="GO" id="GO:0008270">
    <property type="term" value="F:zinc ion binding"/>
    <property type="evidence" value="ECO:0007669"/>
    <property type="project" value="InterPro"/>
</dbReference>
<dbReference type="SUPFAM" id="SSF51735">
    <property type="entry name" value="NAD(P)-binding Rossmann-fold domains"/>
    <property type="match status" value="1"/>
</dbReference>
<dbReference type="Gene3D" id="3.40.50.720">
    <property type="entry name" value="NAD(P)-binding Rossmann-like Domain"/>
    <property type="match status" value="1"/>
</dbReference>
<evidence type="ECO:0000256" key="1">
    <source>
        <dbReference type="ARBA" id="ARBA00001947"/>
    </source>
</evidence>
<dbReference type="InterPro" id="IPR020843">
    <property type="entry name" value="ER"/>
</dbReference>
<dbReference type="InterPro" id="IPR011032">
    <property type="entry name" value="GroES-like_sf"/>
</dbReference>
<evidence type="ECO:0000256" key="4">
    <source>
        <dbReference type="ARBA" id="ARBA00022833"/>
    </source>
</evidence>
<dbReference type="GO" id="GO:0016491">
    <property type="term" value="F:oxidoreductase activity"/>
    <property type="evidence" value="ECO:0007669"/>
    <property type="project" value="UniProtKB-KW"/>
</dbReference>
<keyword evidence="5" id="KW-0560">Oxidoreductase</keyword>
<dbReference type="FunFam" id="3.40.50.720:FF:000039">
    <property type="entry name" value="Alcohol dehydrogenase AdhP"/>
    <property type="match status" value="1"/>
</dbReference>
<proteinExistence type="inferred from homology"/>
<dbReference type="PANTHER" id="PTHR42940">
    <property type="entry name" value="ALCOHOL DEHYDROGENASE 1-RELATED"/>
    <property type="match status" value="1"/>
</dbReference>
<comment type="cofactor">
    <cofactor evidence="1 7">
        <name>Zn(2+)</name>
        <dbReference type="ChEBI" id="CHEBI:29105"/>
    </cofactor>
</comment>
<evidence type="ECO:0000256" key="2">
    <source>
        <dbReference type="ARBA" id="ARBA00008072"/>
    </source>
</evidence>
<dbReference type="SUPFAM" id="SSF50129">
    <property type="entry name" value="GroES-like"/>
    <property type="match status" value="1"/>
</dbReference>
<dbReference type="PhylomeDB" id="A0A0G4G4I4"/>
<dbReference type="InterPro" id="IPR013154">
    <property type="entry name" value="ADH-like_N"/>
</dbReference>
<keyword evidence="10" id="KW-1185">Reference proteome</keyword>
<dbReference type="STRING" id="1169540.A0A0G4G4I4"/>
<reference evidence="9 10" key="1">
    <citation type="submission" date="2014-11" db="EMBL/GenBank/DDBJ databases">
        <authorList>
            <person name="Zhu J."/>
            <person name="Qi W."/>
            <person name="Song R."/>
        </authorList>
    </citation>
    <scope>NUCLEOTIDE SEQUENCE [LARGE SCALE GENOMIC DNA]</scope>
</reference>
<gene>
    <name evidence="9" type="ORF">Vbra_9669</name>
</gene>
<keyword evidence="3 7" id="KW-0479">Metal-binding</keyword>
<dbReference type="EMBL" id="CDMY01000563">
    <property type="protein sequence ID" value="CEM23304.1"/>
    <property type="molecule type" value="Genomic_DNA"/>
</dbReference>
<dbReference type="InParanoid" id="A0A0G4G4I4"/>
<evidence type="ECO:0000259" key="8">
    <source>
        <dbReference type="SMART" id="SM00829"/>
    </source>
</evidence>
<dbReference type="Gene3D" id="3.90.180.10">
    <property type="entry name" value="Medium-chain alcohol dehydrogenases, catalytic domain"/>
    <property type="match status" value="1"/>
</dbReference>
<dbReference type="VEuPathDB" id="CryptoDB:Vbra_9669"/>
<keyword evidence="4 7" id="KW-0862">Zinc</keyword>